<accession>A0A9X3N5J0</accession>
<evidence type="ECO:0000313" key="3">
    <source>
        <dbReference type="EMBL" id="MDA0178717.1"/>
    </source>
</evidence>
<dbReference type="AlphaFoldDB" id="A0A9X3N5J0"/>
<keyword evidence="2" id="KW-0472">Membrane</keyword>
<evidence type="ECO:0000313" key="4">
    <source>
        <dbReference type="Proteomes" id="UP001147653"/>
    </source>
</evidence>
<evidence type="ECO:0000256" key="2">
    <source>
        <dbReference type="SAM" id="Phobius"/>
    </source>
</evidence>
<keyword evidence="4" id="KW-1185">Reference proteome</keyword>
<dbReference type="RefSeq" id="WP_270022972.1">
    <property type="nucleotide sequence ID" value="NZ_JAPDDP010000001.1"/>
</dbReference>
<gene>
    <name evidence="3" type="ORF">OJ997_00295</name>
</gene>
<feature type="transmembrane region" description="Helical" evidence="2">
    <location>
        <begin position="31"/>
        <end position="50"/>
    </location>
</feature>
<reference evidence="3" key="1">
    <citation type="submission" date="2022-10" db="EMBL/GenBank/DDBJ databases">
        <title>The WGS of Solirubrobacter phytolaccae KCTC 29190.</title>
        <authorList>
            <person name="Jiang Z."/>
        </authorList>
    </citation>
    <scope>NUCLEOTIDE SEQUENCE</scope>
    <source>
        <strain evidence="3">KCTC 29190</strain>
    </source>
</reference>
<evidence type="ECO:0000256" key="1">
    <source>
        <dbReference type="SAM" id="Coils"/>
    </source>
</evidence>
<keyword evidence="2" id="KW-0812">Transmembrane</keyword>
<dbReference type="Proteomes" id="UP001147653">
    <property type="component" value="Unassembled WGS sequence"/>
</dbReference>
<sequence length="246" mass="26162">MTFLDLCLFAQRVEEFRCTNCDDGSPGPLEWIGAGAGVIGGIAAVLALVLTRSSAHQAKQASASANRTAAAAERTAQAAEEEAELSREQVASWRVERSKKPQIETSVRVLSVSQPAPDAPPTEFLLRLSFRNVGDRAASRVLANAAVPKGAGLRLRPHEAFVFHSSVSEEVADLGNGSETISYWNGILHDVDVVGAYEVDVMLITQPTLDAEMPLELSVSWDGVSDYSSWVVHASSGGSVTVTRAA</sequence>
<comment type="caution">
    <text evidence="3">The sequence shown here is derived from an EMBL/GenBank/DDBJ whole genome shotgun (WGS) entry which is preliminary data.</text>
</comment>
<name>A0A9X3N5J0_9ACTN</name>
<proteinExistence type="predicted"/>
<keyword evidence="2" id="KW-1133">Transmembrane helix</keyword>
<organism evidence="3 4">
    <name type="scientific">Solirubrobacter phytolaccae</name>
    <dbReference type="NCBI Taxonomy" id="1404360"/>
    <lineage>
        <taxon>Bacteria</taxon>
        <taxon>Bacillati</taxon>
        <taxon>Actinomycetota</taxon>
        <taxon>Thermoleophilia</taxon>
        <taxon>Solirubrobacterales</taxon>
        <taxon>Solirubrobacteraceae</taxon>
        <taxon>Solirubrobacter</taxon>
    </lineage>
</organism>
<keyword evidence="1" id="KW-0175">Coiled coil</keyword>
<feature type="coiled-coil region" evidence="1">
    <location>
        <begin position="62"/>
        <end position="96"/>
    </location>
</feature>
<protein>
    <submittedName>
        <fullName evidence="3">Uncharacterized protein</fullName>
    </submittedName>
</protein>
<dbReference type="EMBL" id="JAPDDP010000001">
    <property type="protein sequence ID" value="MDA0178717.1"/>
    <property type="molecule type" value="Genomic_DNA"/>
</dbReference>